<sequence>MQNVMGLLNEYGQYILIGIAFIVLIQFILIIVLFNTTSKLEKKYRKLMRGANGKNIEELVISYLDKVDEVKEISRNMTKQNDLLNKKINKCVQKFSVIRYKAFADVGSDLSFSVALLDENNDGVILTGIYARYESTTYAKPIDKGISRYDLSEEELHVLNDAINK</sequence>
<keyword evidence="1" id="KW-0472">Membrane</keyword>
<evidence type="ECO:0000313" key="2">
    <source>
        <dbReference type="EMBL" id="MPQ43775.1"/>
    </source>
</evidence>
<organism evidence="2 3">
    <name type="scientific">Clostridium tarantellae</name>
    <dbReference type="NCBI Taxonomy" id="39493"/>
    <lineage>
        <taxon>Bacteria</taxon>
        <taxon>Bacillati</taxon>
        <taxon>Bacillota</taxon>
        <taxon>Clostridia</taxon>
        <taxon>Eubacteriales</taxon>
        <taxon>Clostridiaceae</taxon>
        <taxon>Clostridium</taxon>
    </lineage>
</organism>
<dbReference type="Pfam" id="PF14584">
    <property type="entry name" value="DUF4446"/>
    <property type="match status" value="1"/>
</dbReference>
<feature type="transmembrane region" description="Helical" evidence="1">
    <location>
        <begin position="12"/>
        <end position="36"/>
    </location>
</feature>
<keyword evidence="1" id="KW-1133">Transmembrane helix</keyword>
<dbReference type="RefSeq" id="WP_152889596.1">
    <property type="nucleotide sequence ID" value="NZ_WHJC01000104.1"/>
</dbReference>
<gene>
    <name evidence="2" type="ORF">GBZ86_08390</name>
</gene>
<dbReference type="EMBL" id="WHJC01000104">
    <property type="protein sequence ID" value="MPQ43775.1"/>
    <property type="molecule type" value="Genomic_DNA"/>
</dbReference>
<dbReference type="OrthoDB" id="5244042at2"/>
<proteinExistence type="predicted"/>
<protein>
    <submittedName>
        <fullName evidence="2">DUF4446 family protein</fullName>
    </submittedName>
</protein>
<keyword evidence="3" id="KW-1185">Reference proteome</keyword>
<name>A0A6I1MK62_9CLOT</name>
<reference evidence="2 3" key="1">
    <citation type="submission" date="2019-10" db="EMBL/GenBank/DDBJ databases">
        <title>The Genome Sequence of Clostridium tarantellae Isolated from Fish Brain.</title>
        <authorList>
            <person name="Bano L."/>
            <person name="Kiel M."/>
            <person name="Sales G."/>
            <person name="Doxey A.C."/>
            <person name="Mansfield M.J."/>
            <person name="Schiavone M."/>
            <person name="Rossetto O."/>
            <person name="Pirazzini M."/>
            <person name="Dobrindt U."/>
            <person name="Montecucco C."/>
        </authorList>
    </citation>
    <scope>NUCLEOTIDE SEQUENCE [LARGE SCALE GENOMIC DNA]</scope>
    <source>
        <strain evidence="2 3">DSM 3997</strain>
    </source>
</reference>
<dbReference type="InterPro" id="IPR027981">
    <property type="entry name" value="DUF4446"/>
</dbReference>
<evidence type="ECO:0000256" key="1">
    <source>
        <dbReference type="SAM" id="Phobius"/>
    </source>
</evidence>
<comment type="caution">
    <text evidence="2">The sequence shown here is derived from an EMBL/GenBank/DDBJ whole genome shotgun (WGS) entry which is preliminary data.</text>
</comment>
<keyword evidence="1" id="KW-0812">Transmembrane</keyword>
<accession>A0A6I1MK62</accession>
<evidence type="ECO:0000313" key="3">
    <source>
        <dbReference type="Proteomes" id="UP000430345"/>
    </source>
</evidence>
<dbReference type="AlphaFoldDB" id="A0A6I1MK62"/>
<dbReference type="Proteomes" id="UP000430345">
    <property type="component" value="Unassembled WGS sequence"/>
</dbReference>